<dbReference type="AlphaFoldDB" id="A0ABD5VDZ8"/>
<gene>
    <name evidence="4" type="ORF">ACFQGB_05305</name>
</gene>
<reference evidence="4 5" key="1">
    <citation type="journal article" date="2019" name="Int. J. Syst. Evol. Microbiol.">
        <title>The Global Catalogue of Microorganisms (GCM) 10K type strain sequencing project: providing services to taxonomists for standard genome sequencing and annotation.</title>
        <authorList>
            <consortium name="The Broad Institute Genomics Platform"/>
            <consortium name="The Broad Institute Genome Sequencing Center for Infectious Disease"/>
            <person name="Wu L."/>
            <person name="Ma J."/>
        </authorList>
    </citation>
    <scope>NUCLEOTIDE SEQUENCE [LARGE SCALE GENOMIC DNA]</scope>
    <source>
        <strain evidence="4 5">GX26</strain>
    </source>
</reference>
<dbReference type="Gene3D" id="2.120.10.30">
    <property type="entry name" value="TolB, C-terminal domain"/>
    <property type="match status" value="2"/>
</dbReference>
<evidence type="ECO:0000256" key="2">
    <source>
        <dbReference type="SAM" id="MobiDB-lite"/>
    </source>
</evidence>
<feature type="region of interest" description="Disordered" evidence="2">
    <location>
        <begin position="1"/>
        <end position="82"/>
    </location>
</feature>
<accession>A0ABD5VDZ8</accession>
<dbReference type="Pfam" id="PF00326">
    <property type="entry name" value="Peptidase_S9"/>
    <property type="match status" value="1"/>
</dbReference>
<dbReference type="Proteomes" id="UP001596395">
    <property type="component" value="Unassembled WGS sequence"/>
</dbReference>
<feature type="compositionally biased region" description="Acidic residues" evidence="2">
    <location>
        <begin position="168"/>
        <end position="178"/>
    </location>
</feature>
<keyword evidence="5" id="KW-1185">Reference proteome</keyword>
<dbReference type="SUPFAM" id="SSF53474">
    <property type="entry name" value="alpha/beta-Hydrolases"/>
    <property type="match status" value="1"/>
</dbReference>
<dbReference type="EMBL" id="JBHSXN010000001">
    <property type="protein sequence ID" value="MFC6952272.1"/>
    <property type="molecule type" value="Genomic_DNA"/>
</dbReference>
<dbReference type="PANTHER" id="PTHR42776:SF4">
    <property type="entry name" value="ACYLAMINO-ACID-RELEASING ENZYME"/>
    <property type="match status" value="1"/>
</dbReference>
<feature type="compositionally biased region" description="Acidic residues" evidence="2">
    <location>
        <begin position="1"/>
        <end position="10"/>
    </location>
</feature>
<organism evidence="4 5">
    <name type="scientific">Halorubellus litoreus</name>
    <dbReference type="NCBI Taxonomy" id="755308"/>
    <lineage>
        <taxon>Archaea</taxon>
        <taxon>Methanobacteriati</taxon>
        <taxon>Methanobacteriota</taxon>
        <taxon>Stenosarchaea group</taxon>
        <taxon>Halobacteria</taxon>
        <taxon>Halobacteriales</taxon>
        <taxon>Halorubellaceae</taxon>
        <taxon>Halorubellus</taxon>
    </lineage>
</organism>
<feature type="domain" description="Peptidase S9 prolyl oligopeptidase catalytic" evidence="3">
    <location>
        <begin position="510"/>
        <end position="715"/>
    </location>
</feature>
<name>A0ABD5VDZ8_9EURY</name>
<protein>
    <submittedName>
        <fullName evidence="4">S9 family peptidase</fullName>
    </submittedName>
</protein>
<feature type="region of interest" description="Disordered" evidence="2">
    <location>
        <begin position="157"/>
        <end position="180"/>
    </location>
</feature>
<dbReference type="GO" id="GO:0008233">
    <property type="term" value="F:peptidase activity"/>
    <property type="evidence" value="ECO:0007669"/>
    <property type="project" value="UniProtKB-ARBA"/>
</dbReference>
<evidence type="ECO:0000313" key="4">
    <source>
        <dbReference type="EMBL" id="MFC6952272.1"/>
    </source>
</evidence>
<feature type="compositionally biased region" description="Acidic residues" evidence="2">
    <location>
        <begin position="45"/>
        <end position="68"/>
    </location>
</feature>
<keyword evidence="1" id="KW-0378">Hydrolase</keyword>
<dbReference type="SUPFAM" id="SSF82171">
    <property type="entry name" value="DPP6 N-terminal domain-like"/>
    <property type="match status" value="1"/>
</dbReference>
<dbReference type="PANTHER" id="PTHR42776">
    <property type="entry name" value="SERINE PEPTIDASE S9 FAMILY MEMBER"/>
    <property type="match status" value="1"/>
</dbReference>
<dbReference type="Gene3D" id="3.40.50.1820">
    <property type="entry name" value="alpha/beta hydrolase"/>
    <property type="match status" value="1"/>
</dbReference>
<sequence>MKTVDAEDYLELATPSDPRVSPDGDAVAFVRRTARVDDHESDSGGSDDESGEDGADDDTGGDATDVQDVEASVYVVDLGGEEPRRFTAAAGVDAEPRWSPSGDRIAFATDRGEDRAPDVWVLPVDGGEARRVTSVPGGVSALAWGPDGERVAFLQSTTAGERERGDDLAVDDDYEREDPDPRVVDRTVYRAAQSYTDGTRSHVYVANLDRDDAVTRVTDGEVDHTAPAWGPEGALYFGARDPADEDADPDDTTEFALRRRDPDGDVATLVRDTSWAPRVAVADDGRVAYASTPEERGTLRQADVHVYDPETGDVRVPTAGLDRTVAGDGPVQFGPGDESVYVLTPDAGSVVVRRVPVAPAGASEPPEEDAAVVVGEDAHCSGFDASADVLAFTASEWDHPGDVFAATPRGAEETRLSTLNREYLDERAVVQPEALSFPAGDASALRADDGDAATATAGSDSVDVDRVDDASVQGWLFTPPELGPEESAPLVVEVHGGPHATWTGSGTMWHEFQTLAAAGFCVFASNPRGSTGYGEAFQAAIERDWGAVTGADVLAGVDHVRERDAVDDDELFLAGGSFGGYMTAWLLAHTDRFDAGVPQRGVYDLVSFYGSTDAAYKLVEDDYGETPWTDPTFLAEHSPAMHADAIDAPTLLLHAEADYRVPIGGAELLYRGLRKHGTPTRLVRYPREGHELSRSGEPGHVVDRIERIRDWFRGYSTAFEDVDEPL</sequence>
<evidence type="ECO:0000256" key="1">
    <source>
        <dbReference type="ARBA" id="ARBA00022801"/>
    </source>
</evidence>
<dbReference type="InterPro" id="IPR029058">
    <property type="entry name" value="AB_hydrolase_fold"/>
</dbReference>
<dbReference type="Pfam" id="PF26549">
    <property type="entry name" value="Tricorn_N"/>
    <property type="match status" value="1"/>
</dbReference>
<comment type="caution">
    <text evidence="4">The sequence shown here is derived from an EMBL/GenBank/DDBJ whole genome shotgun (WGS) entry which is preliminary data.</text>
</comment>
<dbReference type="InterPro" id="IPR001375">
    <property type="entry name" value="Peptidase_S9_cat"/>
</dbReference>
<dbReference type="RefSeq" id="WP_336349261.1">
    <property type="nucleotide sequence ID" value="NZ_JAZAQL010000001.1"/>
</dbReference>
<evidence type="ECO:0000313" key="5">
    <source>
        <dbReference type="Proteomes" id="UP001596395"/>
    </source>
</evidence>
<dbReference type="InterPro" id="IPR011042">
    <property type="entry name" value="6-blade_b-propeller_TolB-like"/>
</dbReference>
<proteinExistence type="predicted"/>
<evidence type="ECO:0000259" key="3">
    <source>
        <dbReference type="Pfam" id="PF00326"/>
    </source>
</evidence>